<gene>
    <name evidence="2" type="ORF">LEP1GSC125_1548</name>
</gene>
<name>A0AA87MKP1_9LEPT</name>
<protein>
    <submittedName>
        <fullName evidence="2">Uncharacterized protein</fullName>
    </submittedName>
</protein>
<evidence type="ECO:0000313" key="3">
    <source>
        <dbReference type="Proteomes" id="UP000001343"/>
    </source>
</evidence>
<evidence type="ECO:0000256" key="1">
    <source>
        <dbReference type="SAM" id="MobiDB-lite"/>
    </source>
</evidence>
<sequence length="69" mass="7967">METEQSKGKEKESKNNSNKKETPDEFLSRKEKELGKIISPRFRNYFKRELKAISNASFEAVWEAVSGNA</sequence>
<comment type="caution">
    <text evidence="2">The sequence shown here is derived from an EMBL/GenBank/DDBJ whole genome shotgun (WGS) entry which is preliminary data.</text>
</comment>
<reference evidence="2 3" key="1">
    <citation type="journal article" date="2014" name="Int. J. Syst. Evol. Microbiol.">
        <title>Leptospira mayottensis sp. nov., a pathogenic species of the genus Leptospira isolated from humans.</title>
        <authorList>
            <person name="Bourhy P."/>
            <person name="Collet L."/>
            <person name="Brisse S."/>
            <person name="Picardeau M."/>
        </authorList>
    </citation>
    <scope>NUCLEOTIDE SEQUENCE [LARGE SCALE GENOMIC DNA]</scope>
    <source>
        <strain evidence="2 3">200901122</strain>
    </source>
</reference>
<dbReference type="Proteomes" id="UP000001343">
    <property type="component" value="Unassembled WGS sequence"/>
</dbReference>
<dbReference type="RefSeq" id="WP_002746199.1">
    <property type="nucleotide sequence ID" value="NZ_AKWM02000084.1"/>
</dbReference>
<evidence type="ECO:0000313" key="2">
    <source>
        <dbReference type="EMBL" id="EKR98104.1"/>
    </source>
</evidence>
<organism evidence="2 3">
    <name type="scientific">Leptospira mayottensis 200901122</name>
    <dbReference type="NCBI Taxonomy" id="1193010"/>
    <lineage>
        <taxon>Bacteria</taxon>
        <taxon>Pseudomonadati</taxon>
        <taxon>Spirochaetota</taxon>
        <taxon>Spirochaetia</taxon>
        <taxon>Leptospirales</taxon>
        <taxon>Leptospiraceae</taxon>
        <taxon>Leptospira</taxon>
    </lineage>
</organism>
<dbReference type="AlphaFoldDB" id="A0AA87MKP1"/>
<accession>A0AA87MKP1</accession>
<proteinExistence type="predicted"/>
<feature type="region of interest" description="Disordered" evidence="1">
    <location>
        <begin position="1"/>
        <end position="30"/>
    </location>
</feature>
<dbReference type="EMBL" id="AKWM02000084">
    <property type="protein sequence ID" value="EKR98104.1"/>
    <property type="molecule type" value="Genomic_DNA"/>
</dbReference>